<gene>
    <name evidence="8" type="primary">LOC115955336</name>
</gene>
<evidence type="ECO:0000313" key="9">
    <source>
        <dbReference type="Proteomes" id="UP000594261"/>
    </source>
</evidence>
<keyword evidence="2" id="KW-0547">Nucleotide-binding</keyword>
<dbReference type="OrthoDB" id="995467at2759"/>
<dbReference type="CDD" id="cd14798">
    <property type="entry name" value="RX-CC_like"/>
    <property type="match status" value="1"/>
</dbReference>
<dbReference type="InterPro" id="IPR041118">
    <property type="entry name" value="Rx_N"/>
</dbReference>
<accession>A0A7N2M8D2</accession>
<proteinExistence type="predicted"/>
<dbReference type="Gene3D" id="1.10.8.430">
    <property type="entry name" value="Helical domain of apoptotic protease-activating factors"/>
    <property type="match status" value="1"/>
</dbReference>
<keyword evidence="9" id="KW-1185">Reference proteome</keyword>
<dbReference type="FunFam" id="1.10.10.10:FF:000322">
    <property type="entry name" value="Probable disease resistance protein At1g63360"/>
    <property type="match status" value="1"/>
</dbReference>
<name>A0A7N2M8D2_QUELO</name>
<dbReference type="KEGG" id="qlo:115955336"/>
<keyword evidence="1" id="KW-0677">Repeat</keyword>
<dbReference type="Pfam" id="PF23559">
    <property type="entry name" value="WHD_DRP"/>
    <property type="match status" value="1"/>
</dbReference>
<dbReference type="InterPro" id="IPR058922">
    <property type="entry name" value="WHD_DRP"/>
</dbReference>
<dbReference type="Pfam" id="PF18052">
    <property type="entry name" value="Rx_N"/>
    <property type="match status" value="1"/>
</dbReference>
<dbReference type="GO" id="GO:0098542">
    <property type="term" value="P:defense response to other organism"/>
    <property type="evidence" value="ECO:0007669"/>
    <property type="project" value="TreeGrafter"/>
</dbReference>
<evidence type="ECO:0000256" key="3">
    <source>
        <dbReference type="ARBA" id="ARBA00022821"/>
    </source>
</evidence>
<dbReference type="RefSeq" id="XP_030929293.1">
    <property type="nucleotide sequence ID" value="XM_031073433.1"/>
</dbReference>
<evidence type="ECO:0000256" key="2">
    <source>
        <dbReference type="ARBA" id="ARBA00022741"/>
    </source>
</evidence>
<dbReference type="AlphaFoldDB" id="A0A7N2M8D2"/>
<feature type="domain" description="Disease resistance R13L4/SHOC-2-like LRR" evidence="7">
    <location>
        <begin position="554"/>
        <end position="880"/>
    </location>
</feature>
<dbReference type="EnsemblPlants" id="QL08p002725:mrna">
    <property type="protein sequence ID" value="QL08p002725:mrna:CDS:2"/>
    <property type="gene ID" value="QL08p002725"/>
</dbReference>
<dbReference type="Pfam" id="PF00931">
    <property type="entry name" value="NB-ARC"/>
    <property type="match status" value="1"/>
</dbReference>
<keyword evidence="3" id="KW-0611">Plant defense</keyword>
<evidence type="ECO:0000259" key="5">
    <source>
        <dbReference type="Pfam" id="PF18052"/>
    </source>
</evidence>
<feature type="domain" description="Disease resistance protein winged helix" evidence="6">
    <location>
        <begin position="437"/>
        <end position="508"/>
    </location>
</feature>
<dbReference type="Gene3D" id="1.10.10.10">
    <property type="entry name" value="Winged helix-like DNA-binding domain superfamily/Winged helix DNA-binding domain"/>
    <property type="match status" value="1"/>
</dbReference>
<dbReference type="OMA" id="ENESWHD"/>
<dbReference type="EMBL" id="LRBV02000008">
    <property type="status" value="NOT_ANNOTATED_CDS"/>
    <property type="molecule type" value="Genomic_DNA"/>
</dbReference>
<protein>
    <recommendedName>
        <fullName evidence="10">Disease resistance protein RPM1-like</fullName>
    </recommendedName>
</protein>
<dbReference type="InterPro" id="IPR044974">
    <property type="entry name" value="Disease_R_plants"/>
</dbReference>
<sequence>MAESAVNLAIEYLVPLLVQEARLLKGIHDEVASITGELEFIRSFLNDADARAEKEDKSNVVKTWVKQLREEAYHIEDVIDEYILHFAKQTHRQRRSICFLPNVFHFTMKLKPRHVIASEIRDINKKLKETRDKFERYGLEKGRSINDVGGVSWHDPRLKSLLIEEAEVVGIESPRAKLIELLVEGPTKSMVISVVGIGGLGKTTLVKKVYDSEKVTTHFDCQAWITVTQSYKMEDLLREMIQKFYETMMECAPKEIDTMKETSLMEELKQYLREKRYIVILDDLWDTEFWGHVKCAFPENNKGSRIVITTRSEDVAPSEKESPFYYVYKLPPLPLENSLELFYKKVFQHEGGHCPLGFVEMSRSIVERCGGLPLAIVAIGGLLSTKEKVQSEWHKLRDSLSSEFEINSCLRSIPRILSLSYHDLPHNLKACFLYFGMFPEDYSINCARLIRLWIAEGFIKEKQGITLEEVAQDYLDKLIHRNLVQVEDVDSIGKTRTCRVHDMMREVILSKSEELSFRTISIQNFSSFDKIARRLSIQANINTPLEGITSSQPRSIIMFEEDKLPKSLVTGFFVNFKLMKTMDFEGAAIDYLPREVGNLIHLRYLSLRETKVQKIPKSIGKLHNLETLDLKCSHVSILPVEISGLRKLRYLAAYIENHEVELNIESRRAVMIPSGIGHLESLQKLFTVEAHNASFIAELEKLRQLRKLEIAKLKREDGMALCTALEKMSHLRSLDISSTSEEEILELQSMSFPPPLLQTLCLNGRLVKLPEWIPKLKNVVRIELFWSSLLDDPLKVLQALPCLMSLQLHDGYSGEQLHFEEGGFQKLKVLELKNLGGLNSLIIDEGAMPLLEEFVIGPASQLKEVPFGIKHLKSLKSLEFYDMPREFVLSLQPPEGPEFWKVKHILSVDFWYRTQAENYEGYDIGESELLEYLRN</sequence>
<dbReference type="PANTHER" id="PTHR23155:SF1205">
    <property type="entry name" value="DISEASE RESISTANCE PROTEIN RPM1"/>
    <property type="match status" value="1"/>
</dbReference>
<dbReference type="PRINTS" id="PR00364">
    <property type="entry name" value="DISEASERSIST"/>
</dbReference>
<feature type="domain" description="Disease resistance N-terminal" evidence="5">
    <location>
        <begin position="5"/>
        <end position="96"/>
    </location>
</feature>
<dbReference type="Gene3D" id="1.20.5.4130">
    <property type="match status" value="1"/>
</dbReference>
<dbReference type="Gene3D" id="3.40.50.300">
    <property type="entry name" value="P-loop containing nucleotide triphosphate hydrolases"/>
    <property type="match status" value="1"/>
</dbReference>
<reference evidence="8 9" key="1">
    <citation type="journal article" date="2016" name="G3 (Bethesda)">
        <title>First Draft Assembly and Annotation of the Genome of a California Endemic Oak Quercus lobata Nee (Fagaceae).</title>
        <authorList>
            <person name="Sork V.L."/>
            <person name="Fitz-Gibbon S.T."/>
            <person name="Puiu D."/>
            <person name="Crepeau M."/>
            <person name="Gugger P.F."/>
            <person name="Sherman R."/>
            <person name="Stevens K."/>
            <person name="Langley C.H."/>
            <person name="Pellegrini M."/>
            <person name="Salzberg S.L."/>
        </authorList>
    </citation>
    <scope>NUCLEOTIDE SEQUENCE [LARGE SCALE GENOMIC DNA]</scope>
    <source>
        <strain evidence="8 9">cv. SW786</strain>
    </source>
</reference>
<feature type="domain" description="NB-ARC" evidence="4">
    <location>
        <begin position="176"/>
        <end position="350"/>
    </location>
</feature>
<dbReference type="Gene3D" id="3.80.10.10">
    <property type="entry name" value="Ribonuclease Inhibitor"/>
    <property type="match status" value="2"/>
</dbReference>
<reference evidence="8" key="2">
    <citation type="submission" date="2021-01" db="UniProtKB">
        <authorList>
            <consortium name="EnsemblPlants"/>
        </authorList>
    </citation>
    <scope>IDENTIFICATION</scope>
</reference>
<dbReference type="InterPro" id="IPR042197">
    <property type="entry name" value="Apaf_helical"/>
</dbReference>
<dbReference type="Pfam" id="PF23598">
    <property type="entry name" value="LRR_14"/>
    <property type="match status" value="1"/>
</dbReference>
<evidence type="ECO:0000313" key="8">
    <source>
        <dbReference type="EnsemblPlants" id="QL08p002725:mrna:CDS:2"/>
    </source>
</evidence>
<dbReference type="InterPro" id="IPR002182">
    <property type="entry name" value="NB-ARC"/>
</dbReference>
<dbReference type="Proteomes" id="UP000594261">
    <property type="component" value="Chromosome 8"/>
</dbReference>
<dbReference type="InterPro" id="IPR032675">
    <property type="entry name" value="LRR_dom_sf"/>
</dbReference>
<organism evidence="8 9">
    <name type="scientific">Quercus lobata</name>
    <name type="common">Valley oak</name>
    <dbReference type="NCBI Taxonomy" id="97700"/>
    <lineage>
        <taxon>Eukaryota</taxon>
        <taxon>Viridiplantae</taxon>
        <taxon>Streptophyta</taxon>
        <taxon>Embryophyta</taxon>
        <taxon>Tracheophyta</taxon>
        <taxon>Spermatophyta</taxon>
        <taxon>Magnoliopsida</taxon>
        <taxon>eudicotyledons</taxon>
        <taxon>Gunneridae</taxon>
        <taxon>Pentapetalae</taxon>
        <taxon>rosids</taxon>
        <taxon>fabids</taxon>
        <taxon>Fagales</taxon>
        <taxon>Fagaceae</taxon>
        <taxon>Quercus</taxon>
    </lineage>
</organism>
<evidence type="ECO:0000256" key="1">
    <source>
        <dbReference type="ARBA" id="ARBA00022737"/>
    </source>
</evidence>
<dbReference type="InterPro" id="IPR027417">
    <property type="entry name" value="P-loop_NTPase"/>
</dbReference>
<dbReference type="GO" id="GO:0043531">
    <property type="term" value="F:ADP binding"/>
    <property type="evidence" value="ECO:0007669"/>
    <property type="project" value="InterPro"/>
</dbReference>
<dbReference type="Gramene" id="QL08p002725:mrna">
    <property type="protein sequence ID" value="QL08p002725:mrna:CDS:2"/>
    <property type="gene ID" value="QL08p002725"/>
</dbReference>
<evidence type="ECO:0000259" key="7">
    <source>
        <dbReference type="Pfam" id="PF23598"/>
    </source>
</evidence>
<dbReference type="GeneID" id="115955336"/>
<evidence type="ECO:0000259" key="4">
    <source>
        <dbReference type="Pfam" id="PF00931"/>
    </source>
</evidence>
<evidence type="ECO:0000259" key="6">
    <source>
        <dbReference type="Pfam" id="PF23559"/>
    </source>
</evidence>
<dbReference type="InterPro" id="IPR038005">
    <property type="entry name" value="RX-like_CC"/>
</dbReference>
<evidence type="ECO:0008006" key="10">
    <source>
        <dbReference type="Google" id="ProtNLM"/>
    </source>
</evidence>
<dbReference type="InParanoid" id="A0A7N2M8D2"/>
<dbReference type="InterPro" id="IPR036388">
    <property type="entry name" value="WH-like_DNA-bd_sf"/>
</dbReference>
<dbReference type="SUPFAM" id="SSF52058">
    <property type="entry name" value="L domain-like"/>
    <property type="match status" value="1"/>
</dbReference>
<dbReference type="FunFam" id="3.40.50.300:FF:001091">
    <property type="entry name" value="Probable disease resistance protein At1g61300"/>
    <property type="match status" value="1"/>
</dbReference>
<dbReference type="PANTHER" id="PTHR23155">
    <property type="entry name" value="DISEASE RESISTANCE PROTEIN RP"/>
    <property type="match status" value="1"/>
</dbReference>
<dbReference type="SUPFAM" id="SSF52540">
    <property type="entry name" value="P-loop containing nucleoside triphosphate hydrolases"/>
    <property type="match status" value="1"/>
</dbReference>
<dbReference type="InterPro" id="IPR055414">
    <property type="entry name" value="LRR_R13L4/SHOC2-like"/>
</dbReference>